<sequence>MKTALLHIGTMKTGNTSLHHGLAMAKANGILGTVAYPRWRGDLHQARLATLYGSERLWDKLPSLRERYPADEGRFQQMLRAYRKFVFAQLRRASGAIISAETFAHLFSADMALALRRDLEGAGFRKFKIVLYVRDPADYYLSITNQNLRMTTATPLVEDPASFKYAFLEMADVWEAAFPGDLMVRKYPAASGAEVFDDFNMVLKDTFGIAIPHIPVRKNPSLSTEGMHIMQLYRNAVSPDSSRTLTADAALLARFLVQSIDALPQTRPVLKREMAALIRASHARDAHELHSRYGVDLGVGEEAPPCEAHRTDPWSVEEIVTSIDPEIMRKLTFLAMREGFARPRPKRSLPYRTASMIYRHLPQGAKSGRLRDMLKSVL</sequence>
<proteinExistence type="predicted"/>
<evidence type="ECO:0000313" key="1">
    <source>
        <dbReference type="EMBL" id="GEN99407.1"/>
    </source>
</evidence>
<evidence type="ECO:0008006" key="3">
    <source>
        <dbReference type="Google" id="ProtNLM"/>
    </source>
</evidence>
<evidence type="ECO:0000313" key="2">
    <source>
        <dbReference type="Proteomes" id="UP000321464"/>
    </source>
</evidence>
<organism evidence="1 2">
    <name type="scientific">Novosphingobium sediminis</name>
    <dbReference type="NCBI Taxonomy" id="707214"/>
    <lineage>
        <taxon>Bacteria</taxon>
        <taxon>Pseudomonadati</taxon>
        <taxon>Pseudomonadota</taxon>
        <taxon>Alphaproteobacteria</taxon>
        <taxon>Sphingomonadales</taxon>
        <taxon>Sphingomonadaceae</taxon>
        <taxon>Novosphingobium</taxon>
    </lineage>
</organism>
<comment type="caution">
    <text evidence="1">The sequence shown here is derived from an EMBL/GenBank/DDBJ whole genome shotgun (WGS) entry which is preliminary data.</text>
</comment>
<gene>
    <name evidence="1" type="ORF">NSE01_12400</name>
</gene>
<protein>
    <recommendedName>
        <fullName evidence="3">Sulfotransferase family protein</fullName>
    </recommendedName>
</protein>
<dbReference type="EMBL" id="BJYR01000008">
    <property type="protein sequence ID" value="GEN99407.1"/>
    <property type="molecule type" value="Genomic_DNA"/>
</dbReference>
<dbReference type="InterPro" id="IPR027417">
    <property type="entry name" value="P-loop_NTPase"/>
</dbReference>
<dbReference type="SUPFAM" id="SSF52540">
    <property type="entry name" value="P-loop containing nucleoside triphosphate hydrolases"/>
    <property type="match status" value="1"/>
</dbReference>
<accession>A0A512AI67</accession>
<dbReference type="AlphaFoldDB" id="A0A512AI67"/>
<keyword evidence="2" id="KW-1185">Reference proteome</keyword>
<dbReference type="Gene3D" id="3.40.50.300">
    <property type="entry name" value="P-loop containing nucleotide triphosphate hydrolases"/>
    <property type="match status" value="1"/>
</dbReference>
<reference evidence="1 2" key="1">
    <citation type="submission" date="2019-07" db="EMBL/GenBank/DDBJ databases">
        <title>Whole genome shotgun sequence of Novosphingobium sediminis NBRC 106119.</title>
        <authorList>
            <person name="Hosoyama A."/>
            <person name="Uohara A."/>
            <person name="Ohji S."/>
            <person name="Ichikawa N."/>
        </authorList>
    </citation>
    <scope>NUCLEOTIDE SEQUENCE [LARGE SCALE GENOMIC DNA]</scope>
    <source>
        <strain evidence="1 2">NBRC 106119</strain>
    </source>
</reference>
<name>A0A512AI67_9SPHN</name>
<dbReference type="Proteomes" id="UP000321464">
    <property type="component" value="Unassembled WGS sequence"/>
</dbReference>